<keyword evidence="3 7" id="KW-0812">Transmembrane</keyword>
<feature type="transmembrane region" description="Helical" evidence="7">
    <location>
        <begin position="546"/>
        <end position="565"/>
    </location>
</feature>
<evidence type="ECO:0000313" key="9">
    <source>
        <dbReference type="EMBL" id="CAD8900647.1"/>
    </source>
</evidence>
<feature type="transmembrane region" description="Helical" evidence="7">
    <location>
        <begin position="359"/>
        <end position="382"/>
    </location>
</feature>
<dbReference type="Pfam" id="PF02990">
    <property type="entry name" value="EMP70"/>
    <property type="match status" value="1"/>
</dbReference>
<feature type="transmembrane region" description="Helical" evidence="7">
    <location>
        <begin position="510"/>
        <end position="534"/>
    </location>
</feature>
<keyword evidence="4" id="KW-0732">Signal</keyword>
<evidence type="ECO:0000256" key="2">
    <source>
        <dbReference type="ARBA" id="ARBA00005227"/>
    </source>
</evidence>
<protein>
    <recommendedName>
        <fullName evidence="7">Transmembrane 9 superfamily member</fullName>
    </recommendedName>
</protein>
<keyword evidence="5 7" id="KW-1133">Transmembrane helix</keyword>
<evidence type="ECO:0000313" key="8">
    <source>
        <dbReference type="EMBL" id="CAD8900645.1"/>
    </source>
</evidence>
<dbReference type="InterPro" id="IPR004240">
    <property type="entry name" value="EMP70"/>
</dbReference>
<dbReference type="AlphaFoldDB" id="A0A6U5LGL4"/>
<keyword evidence="6 7" id="KW-0472">Membrane</keyword>
<evidence type="ECO:0000256" key="7">
    <source>
        <dbReference type="RuleBase" id="RU363079"/>
    </source>
</evidence>
<evidence type="ECO:0000256" key="4">
    <source>
        <dbReference type="ARBA" id="ARBA00022729"/>
    </source>
</evidence>
<feature type="transmembrane region" description="Helical" evidence="7">
    <location>
        <begin position="481"/>
        <end position="504"/>
    </location>
</feature>
<feature type="transmembrane region" description="Helical" evidence="7">
    <location>
        <begin position="585"/>
        <end position="611"/>
    </location>
</feature>
<gene>
    <name evidence="8" type="ORF">CHYS00102_LOCUS27862</name>
    <name evidence="9" type="ORF">CHYS00102_LOCUS27864</name>
</gene>
<dbReference type="PANTHER" id="PTHR10766">
    <property type="entry name" value="TRANSMEMBRANE 9 SUPERFAMILY PROTEIN"/>
    <property type="match status" value="1"/>
</dbReference>
<feature type="transmembrane region" description="Helical" evidence="7">
    <location>
        <begin position="394"/>
        <end position="414"/>
    </location>
</feature>
<name>A0A6U5LGL4_9STRA</name>
<dbReference type="GO" id="GO:0072657">
    <property type="term" value="P:protein localization to membrane"/>
    <property type="evidence" value="ECO:0007669"/>
    <property type="project" value="TreeGrafter"/>
</dbReference>
<dbReference type="EMBL" id="HBFR01038187">
    <property type="protein sequence ID" value="CAD8900645.1"/>
    <property type="molecule type" value="Transcribed_RNA"/>
</dbReference>
<dbReference type="PANTHER" id="PTHR10766:SF111">
    <property type="entry name" value="TRANSMEMBRANE 9 SUPERFAMILY MEMBER 2"/>
    <property type="match status" value="1"/>
</dbReference>
<feature type="transmembrane region" description="Helical" evidence="7">
    <location>
        <begin position="258"/>
        <end position="280"/>
    </location>
</feature>
<proteinExistence type="inferred from homology"/>
<evidence type="ECO:0000256" key="6">
    <source>
        <dbReference type="ARBA" id="ARBA00023136"/>
    </source>
</evidence>
<dbReference type="GO" id="GO:0016020">
    <property type="term" value="C:membrane"/>
    <property type="evidence" value="ECO:0007669"/>
    <property type="project" value="UniProtKB-SubCell"/>
</dbReference>
<feature type="transmembrane region" description="Helical" evidence="7">
    <location>
        <begin position="434"/>
        <end position="453"/>
    </location>
</feature>
<evidence type="ECO:0000256" key="1">
    <source>
        <dbReference type="ARBA" id="ARBA00004141"/>
    </source>
</evidence>
<organism evidence="8">
    <name type="scientific">Corethron hystrix</name>
    <dbReference type="NCBI Taxonomy" id="216773"/>
    <lineage>
        <taxon>Eukaryota</taxon>
        <taxon>Sar</taxon>
        <taxon>Stramenopiles</taxon>
        <taxon>Ochrophyta</taxon>
        <taxon>Bacillariophyta</taxon>
        <taxon>Coscinodiscophyceae</taxon>
        <taxon>Corethrophycidae</taxon>
        <taxon>Corethrales</taxon>
        <taxon>Corethraceae</taxon>
        <taxon>Corethron</taxon>
    </lineage>
</organism>
<dbReference type="EMBL" id="HBFR01038190">
    <property type="protein sequence ID" value="CAD8900647.1"/>
    <property type="molecule type" value="Transcribed_RNA"/>
</dbReference>
<evidence type="ECO:0000256" key="5">
    <source>
        <dbReference type="ARBA" id="ARBA00022989"/>
    </source>
</evidence>
<comment type="subcellular location">
    <subcellularLocation>
        <location evidence="1">Membrane</location>
        <topology evidence="1">Multi-pass membrane protein</topology>
    </subcellularLocation>
</comment>
<comment type="similarity">
    <text evidence="2 7">Belongs to the nonaspanin (TM9SF) (TC 9.A.2) family.</text>
</comment>
<accession>A0A6U5LGL4</accession>
<reference evidence="8" key="1">
    <citation type="submission" date="2021-01" db="EMBL/GenBank/DDBJ databases">
        <authorList>
            <person name="Corre E."/>
            <person name="Pelletier E."/>
            <person name="Niang G."/>
            <person name="Scheremetjew M."/>
            <person name="Finn R."/>
            <person name="Kale V."/>
            <person name="Holt S."/>
            <person name="Cochrane G."/>
            <person name="Meng A."/>
            <person name="Brown T."/>
            <person name="Cohen L."/>
        </authorList>
    </citation>
    <scope>NUCLEOTIDE SEQUENCE</scope>
    <source>
        <strain evidence="8">308</strain>
    </source>
</reference>
<dbReference type="GO" id="GO:0005737">
    <property type="term" value="C:cytoplasm"/>
    <property type="evidence" value="ECO:0007669"/>
    <property type="project" value="UniProtKB-ARBA"/>
</dbReference>
<sequence>MSSIKTLLPVNYFSAPFCRPNSGIKTDHENLGEFLSGDRIINSPYVLKMNEDSYCEQTCVVDLGREENVVAKLRNERDNLSKADRNGIKLRRYIRDAYRINWLVDNLPPIAIIEGEDELDIIGSHGFPIGFKGDNSGSDHYIFNHVNIFIDYHQVDHKKNEYRVVKFVVILHSIKHEVEAGPRNEPATIKNPIESCNPDQAKRSHTDYSMAKKIGAQPASGLVLFTYDVFWQKSEVAFAHRWDVYLHQTKHDGARVHWHAIINSLLTVLTLFFVIATVLVRNLKKDFDTYNALRTEEDIEDAKEESGWKLVHGDVFRPPGGSLLLSVFVGTGVQLLLMSVLTIVGAFTGLVSLNHRGHLVMIQLFNYVLMGLASGYVSARLYKTFKGKSWQRCTILTALGFPGVFFSIFFFMDATAAFYGSSDAVPFTRILELIFFWTCLSIPLTFIGAYFGYQKDAIEFPVNTSPIPRQTPERPWYTRTWFAFIFAGVVPFSACFVELYFILLSVWADYYYHFFSILFLVWVILIISSIEVSILHTYNQLCSEYYHWWWSSFFIGGSVSFWFVLHSLFYFSKLHINVFATYVLYFGYTFLSALAIFLFTGAAGFLGTLWFNKKIYGSIKVD</sequence>
<feature type="transmembrane region" description="Helical" evidence="7">
    <location>
        <begin position="323"/>
        <end position="347"/>
    </location>
</feature>
<evidence type="ECO:0000256" key="3">
    <source>
        <dbReference type="ARBA" id="ARBA00022692"/>
    </source>
</evidence>